<dbReference type="InterPro" id="IPR056018">
    <property type="entry name" value="DUF7597"/>
</dbReference>
<feature type="domain" description="DUF7597" evidence="2">
    <location>
        <begin position="193"/>
        <end position="314"/>
    </location>
</feature>
<evidence type="ECO:0000259" key="2">
    <source>
        <dbReference type="Pfam" id="PF24530"/>
    </source>
</evidence>
<dbReference type="EMBL" id="CM016557">
    <property type="protein sequence ID" value="TKW08979.1"/>
    <property type="molecule type" value="Genomic_DNA"/>
</dbReference>
<evidence type="ECO:0000256" key="1">
    <source>
        <dbReference type="SAM" id="MobiDB-lite"/>
    </source>
</evidence>
<dbReference type="PANTHER" id="PTHR33075:SF7">
    <property type="entry name" value="OS02G0303350 PROTEIN"/>
    <property type="match status" value="1"/>
</dbReference>
<keyword evidence="4" id="KW-1185">Reference proteome</keyword>
<name>A0A4U6U6H1_SETVI</name>
<evidence type="ECO:0000313" key="4">
    <source>
        <dbReference type="Proteomes" id="UP000298652"/>
    </source>
</evidence>
<organism evidence="3 4">
    <name type="scientific">Setaria viridis</name>
    <name type="common">Green bristlegrass</name>
    <name type="synonym">Setaria italica subsp. viridis</name>
    <dbReference type="NCBI Taxonomy" id="4556"/>
    <lineage>
        <taxon>Eukaryota</taxon>
        <taxon>Viridiplantae</taxon>
        <taxon>Streptophyta</taxon>
        <taxon>Embryophyta</taxon>
        <taxon>Tracheophyta</taxon>
        <taxon>Spermatophyta</taxon>
        <taxon>Magnoliopsida</taxon>
        <taxon>Liliopsida</taxon>
        <taxon>Poales</taxon>
        <taxon>Poaceae</taxon>
        <taxon>PACMAD clade</taxon>
        <taxon>Panicoideae</taxon>
        <taxon>Panicodae</taxon>
        <taxon>Paniceae</taxon>
        <taxon>Cenchrinae</taxon>
        <taxon>Setaria</taxon>
    </lineage>
</organism>
<dbReference type="AlphaFoldDB" id="A0A4U6U6H1"/>
<sequence>MSVTYLKHLLGLNFSAKVHSLLGKRVSPLPAASSRFWLLATFPRSRFKLTLDNVGLLLQSVLGGSAPLFVVTELEDWIFKFCVSSKEVGLLIYQMGFFLCEDFKVVFNLWNSRGFHFAKLALAKAQGVHHPWSIVASKKSRLSSQHSAHSGQYPLTGANSVPIGQSIQATSSSLDRGAPSSSPPESLMAYKFVDPAPFLPRGCQRQLVGFRKPMSRVILGSPWLNNNDVAIVSIEPLLAQQISFQSIRELLDDFLRNRKRVGVHSIQPCPFGQAYVRFHHVYDKDFLIGGGPHNYGQYRITFSKHDRGWNNRNITMNCKVWVMLLGFSIDYWTKTDVEKPVSEFGKLIVWEEDPNYLAHVVAKIRVVDLSEISWILVCSEGEGFEGNSWTVQCEILQYRLLGAGPADEDQPPNANDVDPMLFDFFGYGQPTNAGNGDGNQMNNLNVAEGPAPHWGLWPNEPADQDNASFIGPQVGQNIQLTFDLNINVEEDLWGIEQLVQAAEDFEHQVNDEDVQVIDATDSSDSSMENAPAHHLDPGPVQDVINENEFLGDIPIQDVQPVEGGGVYAQGFQQVEEDNNMQLGFVEFLMNNMHQPSAEVFRQWAKFFSPGLAAQQVEILLPSTAFFTNQLLNPLNFMWAKNFLSSPAMQFIQTGSHLQFSLPEKCPLPTTPICSAFQGPWSKSLLEQAAQIKKPSKAVNQGFKAMGCKDKNCIGCSVEPPSLSHSMIRNLGEAFCKIDPANLTFVALNKKKSVAPPGGKKLLKKKNTNSTDDSATPKVVKKKPKKQ</sequence>
<gene>
    <name evidence="3" type="ORF">SEVIR_6G061100v2</name>
</gene>
<evidence type="ECO:0000313" key="3">
    <source>
        <dbReference type="EMBL" id="TKW08979.1"/>
    </source>
</evidence>
<dbReference type="Pfam" id="PF24530">
    <property type="entry name" value="DUF7597"/>
    <property type="match status" value="1"/>
</dbReference>
<protein>
    <recommendedName>
        <fullName evidence="2">DUF7597 domain-containing protein</fullName>
    </recommendedName>
</protein>
<reference evidence="3" key="1">
    <citation type="submission" date="2019-03" db="EMBL/GenBank/DDBJ databases">
        <title>WGS assembly of Setaria viridis.</title>
        <authorList>
            <person name="Huang P."/>
            <person name="Jenkins J."/>
            <person name="Grimwood J."/>
            <person name="Barry K."/>
            <person name="Healey A."/>
            <person name="Mamidi S."/>
            <person name="Sreedasyam A."/>
            <person name="Shu S."/>
            <person name="Feldman M."/>
            <person name="Wu J."/>
            <person name="Yu Y."/>
            <person name="Chen C."/>
            <person name="Johnson J."/>
            <person name="Rokhsar D."/>
            <person name="Baxter I."/>
            <person name="Schmutz J."/>
            <person name="Brutnell T."/>
            <person name="Kellogg E."/>
        </authorList>
    </citation>
    <scope>NUCLEOTIDE SEQUENCE [LARGE SCALE GENOMIC DNA]</scope>
</reference>
<dbReference type="PANTHER" id="PTHR33075">
    <property type="entry name" value="OS02G0499800 PROTEIN"/>
    <property type="match status" value="1"/>
</dbReference>
<feature type="region of interest" description="Disordered" evidence="1">
    <location>
        <begin position="752"/>
        <end position="786"/>
    </location>
</feature>
<accession>A0A4U6U6H1</accession>
<proteinExistence type="predicted"/>
<dbReference type="Proteomes" id="UP000298652">
    <property type="component" value="Chromosome 6"/>
</dbReference>
<dbReference type="Gramene" id="TKW08979">
    <property type="protein sequence ID" value="TKW08979"/>
    <property type="gene ID" value="SEVIR_6G061100v2"/>
</dbReference>